<gene>
    <name evidence="1" type="ORF">LCGC14_2507540</name>
</gene>
<feature type="non-terminal residue" evidence="1">
    <location>
        <position position="416"/>
    </location>
</feature>
<evidence type="ECO:0008006" key="2">
    <source>
        <dbReference type="Google" id="ProtNLM"/>
    </source>
</evidence>
<organism evidence="1">
    <name type="scientific">marine sediment metagenome</name>
    <dbReference type="NCBI Taxonomy" id="412755"/>
    <lineage>
        <taxon>unclassified sequences</taxon>
        <taxon>metagenomes</taxon>
        <taxon>ecological metagenomes</taxon>
    </lineage>
</organism>
<protein>
    <recommendedName>
        <fullName evidence="2">Phage portal protein</fullName>
    </recommendedName>
</protein>
<evidence type="ECO:0000313" key="1">
    <source>
        <dbReference type="EMBL" id="KKL15244.1"/>
    </source>
</evidence>
<dbReference type="AlphaFoldDB" id="A0A0F9B062"/>
<dbReference type="EMBL" id="LAZR01040135">
    <property type="protein sequence ID" value="KKL15244.1"/>
    <property type="molecule type" value="Genomic_DNA"/>
</dbReference>
<sequence length="416" mass="47756">MMESSLLSELVPGLSQPVWGPEISTVGAYSREGYTSRTFDLPEVPFRVQANALQRDEDVQLAINDLSSKITGGQHYIKGQSESFIEYMEDFTHNMHFDTFDTELVKELLWYGNSVWKPRMGIRNIRRFDDLMHIPMSSFVRIWWDRQRVPYKYEFRGAEYQGYHNPGEILHFKWNPVNASVFGTGFGVSVTSTRDFTMPLTGEDSVDLQLPSMLDRKYGTQFVMQIAEQRYISRNVWIADGASADQRAQLQQNVENAQIGQDIISGTNVEVKELGSQARNFNPAQFADITQGPLFKALNDFRGKQAGVSTHTYANAERAALLDELGLTAFPISVREQLNEKLFKPWYDSHPFFDKFYYNGMIPVPWHLTRFDLNFGQVEKKDIAVTDMIKLIELYLQSPIPKDPKQILKLFEQAGL</sequence>
<reference evidence="1" key="1">
    <citation type="journal article" date="2015" name="Nature">
        <title>Complex archaea that bridge the gap between prokaryotes and eukaryotes.</title>
        <authorList>
            <person name="Spang A."/>
            <person name="Saw J.H."/>
            <person name="Jorgensen S.L."/>
            <person name="Zaremba-Niedzwiedzka K."/>
            <person name="Martijn J."/>
            <person name="Lind A.E."/>
            <person name="van Eijk R."/>
            <person name="Schleper C."/>
            <person name="Guy L."/>
            <person name="Ettema T.J."/>
        </authorList>
    </citation>
    <scope>NUCLEOTIDE SEQUENCE</scope>
</reference>
<accession>A0A0F9B062</accession>
<name>A0A0F9B062_9ZZZZ</name>
<comment type="caution">
    <text evidence="1">The sequence shown here is derived from an EMBL/GenBank/DDBJ whole genome shotgun (WGS) entry which is preliminary data.</text>
</comment>
<proteinExistence type="predicted"/>